<dbReference type="Gene3D" id="3.40.10.10">
    <property type="entry name" value="DNA Methylphosphotriester Repair Domain"/>
    <property type="match status" value="1"/>
</dbReference>
<dbReference type="SMART" id="SM00342">
    <property type="entry name" value="HTH_ARAC"/>
    <property type="match status" value="1"/>
</dbReference>
<evidence type="ECO:0000256" key="8">
    <source>
        <dbReference type="ARBA" id="ARBA00022833"/>
    </source>
</evidence>
<evidence type="ECO:0000313" key="17">
    <source>
        <dbReference type="Proteomes" id="UP000571817"/>
    </source>
</evidence>
<dbReference type="Gene3D" id="1.10.10.60">
    <property type="entry name" value="Homeodomain-like"/>
    <property type="match status" value="1"/>
</dbReference>
<keyword evidence="5" id="KW-0808">Transferase</keyword>
<dbReference type="GO" id="GO:0032259">
    <property type="term" value="P:methylation"/>
    <property type="evidence" value="ECO:0007669"/>
    <property type="project" value="UniProtKB-KW"/>
</dbReference>
<comment type="caution">
    <text evidence="16">The sequence shown here is derived from an EMBL/GenBank/DDBJ whole genome shotgun (WGS) entry which is preliminary data.</text>
</comment>
<evidence type="ECO:0000256" key="10">
    <source>
        <dbReference type="ARBA" id="ARBA00023125"/>
    </source>
</evidence>
<dbReference type="Gene3D" id="1.10.340.30">
    <property type="entry name" value="Hypothetical protein, domain 2"/>
    <property type="match status" value="1"/>
</dbReference>
<dbReference type="GO" id="GO:0006285">
    <property type="term" value="P:base-excision repair, AP site formation"/>
    <property type="evidence" value="ECO:0007669"/>
    <property type="project" value="TreeGrafter"/>
</dbReference>
<evidence type="ECO:0000256" key="12">
    <source>
        <dbReference type="ARBA" id="ARBA00023163"/>
    </source>
</evidence>
<evidence type="ECO:0000313" key="16">
    <source>
        <dbReference type="EMBL" id="NYJ73477.1"/>
    </source>
</evidence>
<dbReference type="InterPro" id="IPR003265">
    <property type="entry name" value="HhH-GPD_domain"/>
</dbReference>
<dbReference type="InterPro" id="IPR018060">
    <property type="entry name" value="HTH_AraC"/>
</dbReference>
<dbReference type="SMART" id="SM00478">
    <property type="entry name" value="ENDO3c"/>
    <property type="match status" value="1"/>
</dbReference>
<dbReference type="InterPro" id="IPR011257">
    <property type="entry name" value="DNA_glycosylase"/>
</dbReference>
<evidence type="ECO:0000256" key="14">
    <source>
        <dbReference type="SAM" id="MobiDB-lite"/>
    </source>
</evidence>
<organism evidence="16 17">
    <name type="scientific">Allobranchiibius huperziae</name>
    <dbReference type="NCBI Taxonomy" id="1874116"/>
    <lineage>
        <taxon>Bacteria</taxon>
        <taxon>Bacillati</taxon>
        <taxon>Actinomycetota</taxon>
        <taxon>Actinomycetes</taxon>
        <taxon>Micrococcales</taxon>
        <taxon>Dermacoccaceae</taxon>
        <taxon>Allobranchiibius</taxon>
    </lineage>
</organism>
<keyword evidence="9" id="KW-0805">Transcription regulation</keyword>
<accession>A0A853DA61</accession>
<evidence type="ECO:0000256" key="13">
    <source>
        <dbReference type="ARBA" id="ARBA00023204"/>
    </source>
</evidence>
<gene>
    <name evidence="16" type="ORF">HNR15_000440</name>
</gene>
<dbReference type="PANTHER" id="PTHR43003:SF13">
    <property type="entry name" value="DNA-3-METHYLADENINE GLYCOSYLASE 2"/>
    <property type="match status" value="1"/>
</dbReference>
<dbReference type="GO" id="GO:0003700">
    <property type="term" value="F:DNA-binding transcription factor activity"/>
    <property type="evidence" value="ECO:0007669"/>
    <property type="project" value="InterPro"/>
</dbReference>
<evidence type="ECO:0000256" key="7">
    <source>
        <dbReference type="ARBA" id="ARBA00022763"/>
    </source>
</evidence>
<keyword evidence="10" id="KW-0238">DNA-binding</keyword>
<dbReference type="InterPro" id="IPR004026">
    <property type="entry name" value="Ada_DNA_repair_Zn-bd"/>
</dbReference>
<dbReference type="FunFam" id="3.30.310.20:FF:000001">
    <property type="entry name" value="DNA-3-methyladenine glycosylase 2"/>
    <property type="match status" value="1"/>
</dbReference>
<evidence type="ECO:0000256" key="2">
    <source>
        <dbReference type="ARBA" id="ARBA00001947"/>
    </source>
</evidence>
<keyword evidence="12" id="KW-0804">Transcription</keyword>
<dbReference type="Gene3D" id="1.10.1670.10">
    <property type="entry name" value="Helix-hairpin-Helix base-excision DNA repair enzymes (C-terminal)"/>
    <property type="match status" value="1"/>
</dbReference>
<evidence type="ECO:0000256" key="9">
    <source>
        <dbReference type="ARBA" id="ARBA00023015"/>
    </source>
</evidence>
<dbReference type="PROSITE" id="PS01124">
    <property type="entry name" value="HTH_ARAC_FAMILY_2"/>
    <property type="match status" value="1"/>
</dbReference>
<dbReference type="GO" id="GO:0008725">
    <property type="term" value="F:DNA-3-methyladenine glycosylase activity"/>
    <property type="evidence" value="ECO:0007669"/>
    <property type="project" value="TreeGrafter"/>
</dbReference>
<comment type="cofactor">
    <cofactor evidence="2">
        <name>Zn(2+)</name>
        <dbReference type="ChEBI" id="CHEBI:29105"/>
    </cofactor>
</comment>
<dbReference type="GO" id="GO:0043565">
    <property type="term" value="F:sequence-specific DNA binding"/>
    <property type="evidence" value="ECO:0007669"/>
    <property type="project" value="InterPro"/>
</dbReference>
<keyword evidence="7" id="KW-0227">DNA damage</keyword>
<evidence type="ECO:0000256" key="3">
    <source>
        <dbReference type="ARBA" id="ARBA00012000"/>
    </source>
</evidence>
<feature type="domain" description="HTH araC/xylS-type" evidence="15">
    <location>
        <begin position="87"/>
        <end position="185"/>
    </location>
</feature>
<dbReference type="EC" id="3.2.2.21" evidence="3"/>
<dbReference type="AlphaFoldDB" id="A0A853DA61"/>
<dbReference type="SUPFAM" id="SSF46689">
    <property type="entry name" value="Homeodomain-like"/>
    <property type="match status" value="1"/>
</dbReference>
<keyword evidence="17" id="KW-1185">Reference proteome</keyword>
<dbReference type="InterPro" id="IPR018062">
    <property type="entry name" value="HTH_AraC-typ_CS"/>
</dbReference>
<evidence type="ECO:0000256" key="5">
    <source>
        <dbReference type="ARBA" id="ARBA00022679"/>
    </source>
</evidence>
<evidence type="ECO:0000256" key="11">
    <source>
        <dbReference type="ARBA" id="ARBA00023159"/>
    </source>
</evidence>
<dbReference type="InterPro" id="IPR037046">
    <property type="entry name" value="AlkA_N_sf"/>
</dbReference>
<dbReference type="GO" id="GO:0008168">
    <property type="term" value="F:methyltransferase activity"/>
    <property type="evidence" value="ECO:0007669"/>
    <property type="project" value="UniProtKB-KW"/>
</dbReference>
<dbReference type="Pfam" id="PF02805">
    <property type="entry name" value="Ada_Zn_binding"/>
    <property type="match status" value="1"/>
</dbReference>
<evidence type="ECO:0000256" key="6">
    <source>
        <dbReference type="ARBA" id="ARBA00022723"/>
    </source>
</evidence>
<dbReference type="SMART" id="SM01009">
    <property type="entry name" value="AlkA_N"/>
    <property type="match status" value="1"/>
</dbReference>
<dbReference type="GO" id="GO:0006307">
    <property type="term" value="P:DNA alkylation repair"/>
    <property type="evidence" value="ECO:0007669"/>
    <property type="project" value="TreeGrafter"/>
</dbReference>
<reference evidence="16 17" key="1">
    <citation type="submission" date="2020-07" db="EMBL/GenBank/DDBJ databases">
        <title>Sequencing the genomes of 1000 actinobacteria strains.</title>
        <authorList>
            <person name="Klenk H.-P."/>
        </authorList>
    </citation>
    <scope>NUCLEOTIDE SEQUENCE [LARGE SCALE GENOMIC DNA]</scope>
    <source>
        <strain evidence="16 17">DSM 29531</strain>
    </source>
</reference>
<dbReference type="Pfam" id="PF12833">
    <property type="entry name" value="HTH_18"/>
    <property type="match status" value="1"/>
</dbReference>
<evidence type="ECO:0000259" key="15">
    <source>
        <dbReference type="PROSITE" id="PS01124"/>
    </source>
</evidence>
<evidence type="ECO:0000256" key="4">
    <source>
        <dbReference type="ARBA" id="ARBA00022603"/>
    </source>
</evidence>
<dbReference type="GO" id="GO:0043916">
    <property type="term" value="F:DNA-7-methylguanine glycosylase activity"/>
    <property type="evidence" value="ECO:0007669"/>
    <property type="project" value="TreeGrafter"/>
</dbReference>
<dbReference type="Proteomes" id="UP000571817">
    <property type="component" value="Unassembled WGS sequence"/>
</dbReference>
<dbReference type="RefSeq" id="WP_179478768.1">
    <property type="nucleotide sequence ID" value="NZ_JACCFW010000001.1"/>
</dbReference>
<dbReference type="GO" id="GO:0008270">
    <property type="term" value="F:zinc ion binding"/>
    <property type="evidence" value="ECO:0007669"/>
    <property type="project" value="InterPro"/>
</dbReference>
<dbReference type="InterPro" id="IPR051912">
    <property type="entry name" value="Alkylbase_DNA_Glycosylase/TA"/>
</dbReference>
<dbReference type="Gene3D" id="3.30.310.20">
    <property type="entry name" value="DNA-3-methyladenine glycosylase AlkA, N-terminal domain"/>
    <property type="match status" value="1"/>
</dbReference>
<keyword evidence="16" id="KW-0326">Glycosidase</keyword>
<comment type="catalytic activity">
    <reaction evidence="1">
        <text>Hydrolysis of alkylated DNA, releasing 3-methyladenine, 3-methylguanine, 7-methylguanine and 7-methyladenine.</text>
        <dbReference type="EC" id="3.2.2.21"/>
    </reaction>
</comment>
<keyword evidence="16" id="KW-0378">Hydrolase</keyword>
<keyword evidence="6" id="KW-0479">Metal-binding</keyword>
<dbReference type="Pfam" id="PF06029">
    <property type="entry name" value="AlkA_N"/>
    <property type="match status" value="1"/>
</dbReference>
<keyword evidence="8" id="KW-0862">Zinc</keyword>
<name>A0A853DA61_9MICO</name>
<keyword evidence="13" id="KW-0234">DNA repair</keyword>
<evidence type="ECO:0000256" key="1">
    <source>
        <dbReference type="ARBA" id="ARBA00000086"/>
    </source>
</evidence>
<sequence>MHTDTDACLRAVRSRDARFDGWFVTGVRSTGIYCRPSCPATPPKARNITFLPTAAAAQSAGFRACKRCRPDASPGSPEWNVRADLVGRAMRLIGDGVVDRDGVTGLAQRLGYSVRQIERAVQAELGAGPLAIARAGRAQSARILIETTTLPLAQVAHASGFGSIRAFNEAVQEVFAMTPSQLRAAKTARGRSGTSPERDPSPWQRLSLRLPFRAPFHPDNVFGHLAATGVPGVEEWRDGRYRRTLDLPGGPGIVELSPTTDHVRADLALTDLSDLTVAVSRCRWLLDLDCDPEAVDAALAEDPHLAPLVRRTPGRRVPRTVDSREMAIRLVLGQQVSTKAARTHAGRLAATFGAHVDDPGGGLTRLFPGPEALLTAGDESFAMPVTRRETIRSLCRVLSQGSLDTSAGADREEARRVLGDVPGIGPWTVESYAMRALGDPDAFPGTDLGVRIAARALGIEDRPRVIESASARWRPWRSYAVQHLWATGDHEANKLPEEDIL</sequence>
<dbReference type="InterPro" id="IPR010316">
    <property type="entry name" value="AlkA_N"/>
</dbReference>
<dbReference type="SUPFAM" id="SSF55945">
    <property type="entry name" value="TATA-box binding protein-like"/>
    <property type="match status" value="1"/>
</dbReference>
<dbReference type="InterPro" id="IPR023170">
    <property type="entry name" value="HhH_base_excis_C"/>
</dbReference>
<keyword evidence="4" id="KW-0489">Methyltransferase</keyword>
<dbReference type="SUPFAM" id="SSF48150">
    <property type="entry name" value="DNA-glycosylase"/>
    <property type="match status" value="1"/>
</dbReference>
<dbReference type="GO" id="GO:0032993">
    <property type="term" value="C:protein-DNA complex"/>
    <property type="evidence" value="ECO:0007669"/>
    <property type="project" value="TreeGrafter"/>
</dbReference>
<dbReference type="PANTHER" id="PTHR43003">
    <property type="entry name" value="DNA-3-METHYLADENINE GLYCOSYLASE"/>
    <property type="match status" value="1"/>
</dbReference>
<dbReference type="SUPFAM" id="SSF57884">
    <property type="entry name" value="Ada DNA repair protein, N-terminal domain (N-Ada 10)"/>
    <property type="match status" value="1"/>
</dbReference>
<dbReference type="InterPro" id="IPR035451">
    <property type="entry name" value="Ada-like_dom_sf"/>
</dbReference>
<proteinExistence type="predicted"/>
<dbReference type="FunFam" id="3.40.10.10:FF:000001">
    <property type="entry name" value="DNA-3-methyladenine glycosylase 2"/>
    <property type="match status" value="1"/>
</dbReference>
<protein>
    <recommendedName>
        <fullName evidence="3">DNA-3-methyladenine glycosylase II</fullName>
        <ecNumber evidence="3">3.2.2.21</ecNumber>
    </recommendedName>
</protein>
<dbReference type="PROSITE" id="PS00041">
    <property type="entry name" value="HTH_ARAC_FAMILY_1"/>
    <property type="match status" value="1"/>
</dbReference>
<dbReference type="CDD" id="cd00056">
    <property type="entry name" value="ENDO3c"/>
    <property type="match status" value="1"/>
</dbReference>
<keyword evidence="11" id="KW-0010">Activator</keyword>
<dbReference type="GO" id="GO:0032131">
    <property type="term" value="F:alkylated DNA binding"/>
    <property type="evidence" value="ECO:0007669"/>
    <property type="project" value="TreeGrafter"/>
</dbReference>
<dbReference type="GO" id="GO:0005737">
    <property type="term" value="C:cytoplasm"/>
    <property type="evidence" value="ECO:0007669"/>
    <property type="project" value="TreeGrafter"/>
</dbReference>
<dbReference type="EMBL" id="JACCFW010000001">
    <property type="protein sequence ID" value="NYJ73477.1"/>
    <property type="molecule type" value="Genomic_DNA"/>
</dbReference>
<dbReference type="InterPro" id="IPR009057">
    <property type="entry name" value="Homeodomain-like_sf"/>
</dbReference>
<feature type="region of interest" description="Disordered" evidence="14">
    <location>
        <begin position="185"/>
        <end position="204"/>
    </location>
</feature>